<feature type="signal peptide" evidence="3">
    <location>
        <begin position="1"/>
        <end position="19"/>
    </location>
</feature>
<dbReference type="InterPro" id="IPR051955">
    <property type="entry name" value="PME_Inhibitor"/>
</dbReference>
<dbReference type="Gene3D" id="1.20.140.40">
    <property type="entry name" value="Invertase/pectin methylesterase inhibitor family protein"/>
    <property type="match status" value="1"/>
</dbReference>
<dbReference type="InterPro" id="IPR006501">
    <property type="entry name" value="Pectinesterase_inhib_dom"/>
</dbReference>
<protein>
    <recommendedName>
        <fullName evidence="4">Pectinesterase inhibitor domain-containing protein</fullName>
    </recommendedName>
</protein>
<dbReference type="Proteomes" id="UP001141552">
    <property type="component" value="Unassembled WGS sequence"/>
</dbReference>
<dbReference type="SMART" id="SM00856">
    <property type="entry name" value="PMEI"/>
    <property type="match status" value="1"/>
</dbReference>
<reference evidence="5" key="2">
    <citation type="journal article" date="2023" name="Plants (Basel)">
        <title>Annotation of the Turnera subulata (Passifloraceae) Draft Genome Reveals the S-Locus Evolved after the Divergence of Turneroideae from Passifloroideae in a Stepwise Manner.</title>
        <authorList>
            <person name="Henning P.M."/>
            <person name="Roalson E.H."/>
            <person name="Mir W."/>
            <person name="McCubbin A.G."/>
            <person name="Shore J.S."/>
        </authorList>
    </citation>
    <scope>NUCLEOTIDE SEQUENCE</scope>
    <source>
        <strain evidence="5">F60SS</strain>
    </source>
</reference>
<evidence type="ECO:0000256" key="3">
    <source>
        <dbReference type="SAM" id="SignalP"/>
    </source>
</evidence>
<dbReference type="PANTHER" id="PTHR31080:SF87">
    <property type="entry name" value="PECTINESTERASE INHIBITOR 7"/>
    <property type="match status" value="1"/>
</dbReference>
<evidence type="ECO:0000313" key="5">
    <source>
        <dbReference type="EMBL" id="KAJ4822172.1"/>
    </source>
</evidence>
<dbReference type="OrthoDB" id="1430376at2759"/>
<feature type="chain" id="PRO_5040444737" description="Pectinesterase inhibitor domain-containing protein" evidence="3">
    <location>
        <begin position="20"/>
        <end position="150"/>
    </location>
</feature>
<comment type="similarity">
    <text evidence="2">Belongs to the PMEI family.</text>
</comment>
<name>A0A9Q0F1E0_9ROSI</name>
<comment type="caution">
    <text evidence="5">The sequence shown here is derived from an EMBL/GenBank/DDBJ whole genome shotgun (WGS) entry which is preliminary data.</text>
</comment>
<dbReference type="AlphaFoldDB" id="A0A9Q0F1E0"/>
<dbReference type="NCBIfam" id="TIGR01614">
    <property type="entry name" value="PME_inhib"/>
    <property type="match status" value="1"/>
</dbReference>
<sequence>MANSFIVSLLLSILYVASASSQSTAPVGSPTGTPISAQEFIKVSCNVTEDPTICVDSLSPYASSIQESPRQLIYTAVNVSLVNVQSTMTLVDNLKKMKGLTFIETGLLSSCSEMFGLGETALAGSKGELDVMYKSKGPDFEQHFANAKSC</sequence>
<evidence type="ECO:0000256" key="1">
    <source>
        <dbReference type="ARBA" id="ARBA00022729"/>
    </source>
</evidence>
<feature type="domain" description="Pectinesterase inhibitor" evidence="4">
    <location>
        <begin position="36"/>
        <end position="150"/>
    </location>
</feature>
<evidence type="ECO:0000256" key="2">
    <source>
        <dbReference type="ARBA" id="ARBA00038471"/>
    </source>
</evidence>
<dbReference type="Pfam" id="PF04043">
    <property type="entry name" value="PMEI"/>
    <property type="match status" value="1"/>
</dbReference>
<keyword evidence="6" id="KW-1185">Reference proteome</keyword>
<dbReference type="SUPFAM" id="SSF101148">
    <property type="entry name" value="Plant invertase/pectin methylesterase inhibitor"/>
    <property type="match status" value="1"/>
</dbReference>
<dbReference type="PANTHER" id="PTHR31080">
    <property type="entry name" value="PECTINESTERASE INHIBITOR-LIKE"/>
    <property type="match status" value="1"/>
</dbReference>
<dbReference type="GO" id="GO:0004857">
    <property type="term" value="F:enzyme inhibitor activity"/>
    <property type="evidence" value="ECO:0007669"/>
    <property type="project" value="InterPro"/>
</dbReference>
<dbReference type="InterPro" id="IPR035513">
    <property type="entry name" value="Invertase/methylesterase_inhib"/>
</dbReference>
<gene>
    <name evidence="5" type="ORF">Tsubulata_022705</name>
</gene>
<keyword evidence="1 3" id="KW-0732">Signal</keyword>
<organism evidence="5 6">
    <name type="scientific">Turnera subulata</name>
    <dbReference type="NCBI Taxonomy" id="218843"/>
    <lineage>
        <taxon>Eukaryota</taxon>
        <taxon>Viridiplantae</taxon>
        <taxon>Streptophyta</taxon>
        <taxon>Embryophyta</taxon>
        <taxon>Tracheophyta</taxon>
        <taxon>Spermatophyta</taxon>
        <taxon>Magnoliopsida</taxon>
        <taxon>eudicotyledons</taxon>
        <taxon>Gunneridae</taxon>
        <taxon>Pentapetalae</taxon>
        <taxon>rosids</taxon>
        <taxon>fabids</taxon>
        <taxon>Malpighiales</taxon>
        <taxon>Passifloraceae</taxon>
        <taxon>Turnera</taxon>
    </lineage>
</organism>
<reference evidence="5" key="1">
    <citation type="submission" date="2022-02" db="EMBL/GenBank/DDBJ databases">
        <authorList>
            <person name="Henning P.M."/>
            <person name="McCubbin A.G."/>
            <person name="Shore J.S."/>
        </authorList>
    </citation>
    <scope>NUCLEOTIDE SEQUENCE</scope>
    <source>
        <strain evidence="5">F60SS</strain>
        <tissue evidence="5">Leaves</tissue>
    </source>
</reference>
<proteinExistence type="inferred from homology"/>
<evidence type="ECO:0000313" key="6">
    <source>
        <dbReference type="Proteomes" id="UP001141552"/>
    </source>
</evidence>
<accession>A0A9Q0F1E0</accession>
<evidence type="ECO:0000259" key="4">
    <source>
        <dbReference type="SMART" id="SM00856"/>
    </source>
</evidence>
<dbReference type="EMBL" id="JAKUCV010007742">
    <property type="protein sequence ID" value="KAJ4822172.1"/>
    <property type="molecule type" value="Genomic_DNA"/>
</dbReference>